<name>A0ACC0FUM9_9ERIC</name>
<gene>
    <name evidence="1" type="ORF">LOK49_LG12G00523</name>
</gene>
<keyword evidence="2" id="KW-1185">Reference proteome</keyword>
<dbReference type="Proteomes" id="UP001060215">
    <property type="component" value="Chromosome 13"/>
</dbReference>
<protein>
    <submittedName>
        <fullName evidence="1">Uncharacterized protein</fullName>
    </submittedName>
</protein>
<sequence length="163" mass="18452">MGKSPNLYPPTHQRILVLSFHCDTRKKCNLRSYTASFGASIWTETSISSSQEMYFRQNKEGGTFRLVQFQSSDEAEQLYGALMRCRHPNLAHVLQFTSCGLFGMGYSYHGFKDFVRFLLNQILLKLSKSGEANMCADFLAKEALQLSNGNVVLSDMPPDLDDF</sequence>
<organism evidence="1 2">
    <name type="scientific">Camellia lanceoleosa</name>
    <dbReference type="NCBI Taxonomy" id="1840588"/>
    <lineage>
        <taxon>Eukaryota</taxon>
        <taxon>Viridiplantae</taxon>
        <taxon>Streptophyta</taxon>
        <taxon>Embryophyta</taxon>
        <taxon>Tracheophyta</taxon>
        <taxon>Spermatophyta</taxon>
        <taxon>Magnoliopsida</taxon>
        <taxon>eudicotyledons</taxon>
        <taxon>Gunneridae</taxon>
        <taxon>Pentapetalae</taxon>
        <taxon>asterids</taxon>
        <taxon>Ericales</taxon>
        <taxon>Theaceae</taxon>
        <taxon>Camellia</taxon>
    </lineage>
</organism>
<dbReference type="EMBL" id="CM045770">
    <property type="protein sequence ID" value="KAI7992394.1"/>
    <property type="molecule type" value="Genomic_DNA"/>
</dbReference>
<comment type="caution">
    <text evidence="1">The sequence shown here is derived from an EMBL/GenBank/DDBJ whole genome shotgun (WGS) entry which is preliminary data.</text>
</comment>
<reference evidence="1 2" key="1">
    <citation type="journal article" date="2022" name="Plant J.">
        <title>Chromosome-level genome of Camellia lanceoleosa provides a valuable resource for understanding genome evolution and self-incompatibility.</title>
        <authorList>
            <person name="Gong W."/>
            <person name="Xiao S."/>
            <person name="Wang L."/>
            <person name="Liao Z."/>
            <person name="Chang Y."/>
            <person name="Mo W."/>
            <person name="Hu G."/>
            <person name="Li W."/>
            <person name="Zhao G."/>
            <person name="Zhu H."/>
            <person name="Hu X."/>
            <person name="Ji K."/>
            <person name="Xiang X."/>
            <person name="Song Q."/>
            <person name="Yuan D."/>
            <person name="Jin S."/>
            <person name="Zhang L."/>
        </authorList>
    </citation>
    <scope>NUCLEOTIDE SEQUENCE [LARGE SCALE GENOMIC DNA]</scope>
    <source>
        <strain evidence="1">SQ_2022a</strain>
    </source>
</reference>
<evidence type="ECO:0000313" key="1">
    <source>
        <dbReference type="EMBL" id="KAI7992394.1"/>
    </source>
</evidence>
<evidence type="ECO:0000313" key="2">
    <source>
        <dbReference type="Proteomes" id="UP001060215"/>
    </source>
</evidence>
<accession>A0ACC0FUM9</accession>
<proteinExistence type="predicted"/>